<dbReference type="InterPro" id="IPR037027">
    <property type="entry name" value="YqgF/RNaseH-like_dom_sf"/>
</dbReference>
<dbReference type="EMBL" id="MFGA01000017">
    <property type="protein sequence ID" value="OGF21035.1"/>
    <property type="molecule type" value="Genomic_DNA"/>
</dbReference>
<dbReference type="InterPro" id="IPR005227">
    <property type="entry name" value="YqgF"/>
</dbReference>
<keyword evidence="1 5" id="KW-0963">Cytoplasm</keyword>
<dbReference type="GO" id="GO:0016788">
    <property type="term" value="F:hydrolase activity, acting on ester bonds"/>
    <property type="evidence" value="ECO:0007669"/>
    <property type="project" value="UniProtKB-UniRule"/>
</dbReference>
<keyword evidence="4 5" id="KW-0378">Hydrolase</keyword>
<evidence type="ECO:0000256" key="3">
    <source>
        <dbReference type="ARBA" id="ARBA00022722"/>
    </source>
</evidence>
<evidence type="ECO:0000256" key="4">
    <source>
        <dbReference type="ARBA" id="ARBA00022801"/>
    </source>
</evidence>
<dbReference type="SUPFAM" id="SSF53098">
    <property type="entry name" value="Ribonuclease H-like"/>
    <property type="match status" value="1"/>
</dbReference>
<evidence type="ECO:0000256" key="1">
    <source>
        <dbReference type="ARBA" id="ARBA00022490"/>
    </source>
</evidence>
<dbReference type="PANTHER" id="PTHR33317">
    <property type="entry name" value="POLYNUCLEOTIDYL TRANSFERASE, RIBONUCLEASE H-LIKE SUPERFAMILY PROTEIN"/>
    <property type="match status" value="1"/>
</dbReference>
<dbReference type="AlphaFoldDB" id="A0A1F5S2X2"/>
<dbReference type="HAMAP" id="MF_00651">
    <property type="entry name" value="Nuclease_YqgF"/>
    <property type="match status" value="1"/>
</dbReference>
<dbReference type="SMART" id="SM00732">
    <property type="entry name" value="YqgFc"/>
    <property type="match status" value="1"/>
</dbReference>
<comment type="similarity">
    <text evidence="5">Belongs to the YqgF HJR family.</text>
</comment>
<evidence type="ECO:0000256" key="5">
    <source>
        <dbReference type="HAMAP-Rule" id="MF_00651"/>
    </source>
</evidence>
<dbReference type="GO" id="GO:0000967">
    <property type="term" value="P:rRNA 5'-end processing"/>
    <property type="evidence" value="ECO:0007669"/>
    <property type="project" value="UniProtKB-UniRule"/>
</dbReference>
<accession>A0A1F5S2X2</accession>
<comment type="function">
    <text evidence="5">Could be a nuclease involved in processing of the 5'-end of pre-16S rRNA.</text>
</comment>
<dbReference type="NCBIfam" id="TIGR00250">
    <property type="entry name" value="RNAse_H_YqgF"/>
    <property type="match status" value="1"/>
</dbReference>
<proteinExistence type="inferred from homology"/>
<evidence type="ECO:0000313" key="7">
    <source>
        <dbReference type="EMBL" id="OGF21035.1"/>
    </source>
</evidence>
<dbReference type="CDD" id="cd16964">
    <property type="entry name" value="YqgF"/>
    <property type="match status" value="1"/>
</dbReference>
<comment type="caution">
    <text evidence="7">The sequence shown here is derived from an EMBL/GenBank/DDBJ whole genome shotgun (WGS) entry which is preliminary data.</text>
</comment>
<organism evidence="7 8">
    <name type="scientific">Candidatus Falkowbacteria bacterium RIFOXYA2_FULL_38_12</name>
    <dbReference type="NCBI Taxonomy" id="1797993"/>
    <lineage>
        <taxon>Bacteria</taxon>
        <taxon>Candidatus Falkowiibacteriota</taxon>
    </lineage>
</organism>
<dbReference type="Pfam" id="PF03652">
    <property type="entry name" value="RuvX"/>
    <property type="match status" value="1"/>
</dbReference>
<dbReference type="PANTHER" id="PTHR33317:SF4">
    <property type="entry name" value="POLYNUCLEOTIDYL TRANSFERASE, RIBONUCLEASE H-LIKE SUPERFAMILY PROTEIN"/>
    <property type="match status" value="1"/>
</dbReference>
<dbReference type="GO" id="GO:0004518">
    <property type="term" value="F:nuclease activity"/>
    <property type="evidence" value="ECO:0007669"/>
    <property type="project" value="UniProtKB-KW"/>
</dbReference>
<gene>
    <name evidence="7" type="ORF">A2257_01995</name>
</gene>
<dbReference type="Gene3D" id="3.30.420.140">
    <property type="entry name" value="YqgF/RNase H-like domain"/>
    <property type="match status" value="1"/>
</dbReference>
<keyword evidence="3 5" id="KW-0540">Nuclease</keyword>
<dbReference type="EC" id="3.1.-.-" evidence="5"/>
<name>A0A1F5S2X2_9BACT</name>
<dbReference type="InterPro" id="IPR006641">
    <property type="entry name" value="YqgF/RNaseH-like_dom"/>
</dbReference>
<feature type="domain" description="YqgF/RNase H-like" evidence="6">
    <location>
        <begin position="1"/>
        <end position="100"/>
    </location>
</feature>
<evidence type="ECO:0000259" key="6">
    <source>
        <dbReference type="SMART" id="SM00732"/>
    </source>
</evidence>
<protein>
    <recommendedName>
        <fullName evidence="5">Putative pre-16S rRNA nuclease</fullName>
        <ecNumber evidence="5">3.1.-.-</ecNumber>
    </recommendedName>
</protein>
<dbReference type="Proteomes" id="UP000177407">
    <property type="component" value="Unassembled WGS sequence"/>
</dbReference>
<comment type="subcellular location">
    <subcellularLocation>
        <location evidence="5">Cytoplasm</location>
    </subcellularLocation>
</comment>
<dbReference type="GO" id="GO:0005829">
    <property type="term" value="C:cytosol"/>
    <property type="evidence" value="ECO:0007669"/>
    <property type="project" value="TreeGrafter"/>
</dbReference>
<dbReference type="InterPro" id="IPR012337">
    <property type="entry name" value="RNaseH-like_sf"/>
</dbReference>
<keyword evidence="2 5" id="KW-0690">Ribosome biogenesis</keyword>
<reference evidence="7 8" key="1">
    <citation type="journal article" date="2016" name="Nat. Commun.">
        <title>Thousands of microbial genomes shed light on interconnected biogeochemical processes in an aquifer system.</title>
        <authorList>
            <person name="Anantharaman K."/>
            <person name="Brown C.T."/>
            <person name="Hug L.A."/>
            <person name="Sharon I."/>
            <person name="Castelle C.J."/>
            <person name="Probst A.J."/>
            <person name="Thomas B.C."/>
            <person name="Singh A."/>
            <person name="Wilkins M.J."/>
            <person name="Karaoz U."/>
            <person name="Brodie E.L."/>
            <person name="Williams K.H."/>
            <person name="Hubbard S.S."/>
            <person name="Banfield J.F."/>
        </authorList>
    </citation>
    <scope>NUCLEOTIDE SEQUENCE [LARGE SCALE GENOMIC DNA]</scope>
</reference>
<evidence type="ECO:0000313" key="8">
    <source>
        <dbReference type="Proteomes" id="UP000177407"/>
    </source>
</evidence>
<evidence type="ECO:0000256" key="2">
    <source>
        <dbReference type="ARBA" id="ARBA00022517"/>
    </source>
</evidence>
<sequence>MLLGIDYGEKRIGLATGDLETKIASPFLIVENDKRESVLKKIKDVCEENEIEKIIIGLPLTLGSKEGMEAKEVLDFIDYLKNNIAIPIETEDERMTSKMVDKLDGARRGRKERDAVSAMFILQSYFDHIQSLG</sequence>